<dbReference type="OrthoDB" id="1743468at2759"/>
<sequence>MPTKSTVSGDTTPEKLSSVSIAPLFRSDMSSLQITTHLLNGRNYLQWAQSVKIVVCARGKLGYLTSDLIFIVPNCQRFQDHLSGKKIGSAKLHDGLYDLESSSSDSPRSSLACVQPKSGISLEKSI</sequence>
<dbReference type="Proteomes" id="UP000250235">
    <property type="component" value="Unassembled WGS sequence"/>
</dbReference>
<protein>
    <recommendedName>
        <fullName evidence="1">Retrotransposon Copia-like N-terminal domain-containing protein</fullName>
    </recommendedName>
</protein>
<evidence type="ECO:0000313" key="2">
    <source>
        <dbReference type="EMBL" id="KZV21198.1"/>
    </source>
</evidence>
<dbReference type="Pfam" id="PF14244">
    <property type="entry name" value="Retrotran_gag_3"/>
    <property type="match status" value="1"/>
</dbReference>
<organism evidence="2 3">
    <name type="scientific">Dorcoceras hygrometricum</name>
    <dbReference type="NCBI Taxonomy" id="472368"/>
    <lineage>
        <taxon>Eukaryota</taxon>
        <taxon>Viridiplantae</taxon>
        <taxon>Streptophyta</taxon>
        <taxon>Embryophyta</taxon>
        <taxon>Tracheophyta</taxon>
        <taxon>Spermatophyta</taxon>
        <taxon>Magnoliopsida</taxon>
        <taxon>eudicotyledons</taxon>
        <taxon>Gunneridae</taxon>
        <taxon>Pentapetalae</taxon>
        <taxon>asterids</taxon>
        <taxon>lamiids</taxon>
        <taxon>Lamiales</taxon>
        <taxon>Gesneriaceae</taxon>
        <taxon>Didymocarpoideae</taxon>
        <taxon>Trichosporeae</taxon>
        <taxon>Loxocarpinae</taxon>
        <taxon>Dorcoceras</taxon>
    </lineage>
</organism>
<proteinExistence type="predicted"/>
<evidence type="ECO:0000313" key="3">
    <source>
        <dbReference type="Proteomes" id="UP000250235"/>
    </source>
</evidence>
<accession>A0A2Z7AIL7</accession>
<evidence type="ECO:0000259" key="1">
    <source>
        <dbReference type="Pfam" id="PF14244"/>
    </source>
</evidence>
<name>A0A2Z7AIL7_9LAMI</name>
<gene>
    <name evidence="2" type="ORF">F511_27604</name>
</gene>
<dbReference type="EMBL" id="KV014923">
    <property type="protein sequence ID" value="KZV21198.1"/>
    <property type="molecule type" value="Genomic_DNA"/>
</dbReference>
<dbReference type="AlphaFoldDB" id="A0A2Z7AIL7"/>
<feature type="domain" description="Retrotransposon Copia-like N-terminal" evidence="1">
    <location>
        <begin position="27"/>
        <end position="64"/>
    </location>
</feature>
<keyword evidence="3" id="KW-1185">Reference proteome</keyword>
<reference evidence="2 3" key="1">
    <citation type="journal article" date="2015" name="Proc. Natl. Acad. Sci. U.S.A.">
        <title>The resurrection genome of Boea hygrometrica: A blueprint for survival of dehydration.</title>
        <authorList>
            <person name="Xiao L."/>
            <person name="Yang G."/>
            <person name="Zhang L."/>
            <person name="Yang X."/>
            <person name="Zhao S."/>
            <person name="Ji Z."/>
            <person name="Zhou Q."/>
            <person name="Hu M."/>
            <person name="Wang Y."/>
            <person name="Chen M."/>
            <person name="Xu Y."/>
            <person name="Jin H."/>
            <person name="Xiao X."/>
            <person name="Hu G."/>
            <person name="Bao F."/>
            <person name="Hu Y."/>
            <person name="Wan P."/>
            <person name="Li L."/>
            <person name="Deng X."/>
            <person name="Kuang T."/>
            <person name="Xiang C."/>
            <person name="Zhu J.K."/>
            <person name="Oliver M.J."/>
            <person name="He Y."/>
        </authorList>
    </citation>
    <scope>NUCLEOTIDE SEQUENCE [LARGE SCALE GENOMIC DNA]</scope>
    <source>
        <strain evidence="3">cv. XS01</strain>
    </source>
</reference>
<dbReference type="InterPro" id="IPR029472">
    <property type="entry name" value="Copia-like_N"/>
</dbReference>